<reference evidence="2" key="1">
    <citation type="submission" date="2016-07" db="EMBL/GenBank/DDBJ databases">
        <title>Microvirga ossetica sp. nov. a new species of rhizobia isolated from root nodules of the legume species Vicia alpestris Steven originated from North Ossetia region in the Caucasus.</title>
        <authorList>
            <person name="Safronova V.I."/>
            <person name="Kuznetsova I.G."/>
            <person name="Sazanova A.L."/>
            <person name="Belimov A."/>
            <person name="Andronov E."/>
            <person name="Osledkin Y.S."/>
            <person name="Onishchuk O.P."/>
            <person name="Kurchak O.N."/>
            <person name="Shaposhnikov A.I."/>
            <person name="Willems A."/>
            <person name="Tikhonovich I.A."/>
        </authorList>
    </citation>
    <scope>NUCLEOTIDE SEQUENCE [LARGE SCALE GENOMIC DNA]</scope>
    <source>
        <strain evidence="2">V5/3M</strain>
    </source>
</reference>
<protein>
    <submittedName>
        <fullName evidence="2">Uncharacterized protein</fullName>
    </submittedName>
</protein>
<dbReference type="KEGG" id="moc:BB934_03285"/>
<sequence>MQDREQPTTQIATRAERASPLIGSNKGVLHQVPGLALIPCQRVSNAPQGPEQSNDIHALGVVHDVHDPYTELIAEVIQHG</sequence>
<organism evidence="2">
    <name type="scientific">Microvirga ossetica</name>
    <dbReference type="NCBI Taxonomy" id="1882682"/>
    <lineage>
        <taxon>Bacteria</taxon>
        <taxon>Pseudomonadati</taxon>
        <taxon>Pseudomonadota</taxon>
        <taxon>Alphaproteobacteria</taxon>
        <taxon>Hyphomicrobiales</taxon>
        <taxon>Methylobacteriaceae</taxon>
        <taxon>Microvirga</taxon>
    </lineage>
</organism>
<feature type="region of interest" description="Disordered" evidence="1">
    <location>
        <begin position="1"/>
        <end position="25"/>
    </location>
</feature>
<proteinExistence type="predicted"/>
<evidence type="ECO:0000256" key="1">
    <source>
        <dbReference type="SAM" id="MobiDB-lite"/>
    </source>
</evidence>
<gene>
    <name evidence="2" type="ORF">BB934_03285</name>
</gene>
<name>A0A1B2EBJ9_9HYPH</name>
<evidence type="ECO:0000313" key="2">
    <source>
        <dbReference type="EMBL" id="ANY77366.1"/>
    </source>
</evidence>
<accession>A0A1B2EBJ9</accession>
<dbReference type="AlphaFoldDB" id="A0A1B2EBJ9"/>
<dbReference type="EMBL" id="CP016616">
    <property type="protein sequence ID" value="ANY77366.1"/>
    <property type="molecule type" value="Genomic_DNA"/>
</dbReference>